<evidence type="ECO:0000313" key="17">
    <source>
        <dbReference type="EMBL" id="TPG56068.1"/>
    </source>
</evidence>
<feature type="transmembrane region" description="Helical" evidence="16">
    <location>
        <begin position="30"/>
        <end position="49"/>
    </location>
</feature>
<evidence type="ECO:0000256" key="11">
    <source>
        <dbReference type="ARBA" id="ARBA00022723"/>
    </source>
</evidence>
<dbReference type="GO" id="GO:0016020">
    <property type="term" value="C:membrane"/>
    <property type="evidence" value="ECO:0007669"/>
    <property type="project" value="UniProtKB-SubCell"/>
</dbReference>
<dbReference type="GO" id="GO:0006099">
    <property type="term" value="P:tricarboxylic acid cycle"/>
    <property type="evidence" value="ECO:0007669"/>
    <property type="project" value="UniProtKB-UniPathway"/>
</dbReference>
<keyword evidence="9" id="KW-0349">Heme</keyword>
<evidence type="ECO:0000256" key="16">
    <source>
        <dbReference type="SAM" id="Phobius"/>
    </source>
</evidence>
<accession>A0A502G2G1</accession>
<dbReference type="UniPathway" id="UPA00223"/>
<evidence type="ECO:0000256" key="5">
    <source>
        <dbReference type="ARBA" id="ARBA00011558"/>
    </source>
</evidence>
<comment type="function">
    <text evidence="2">Membrane-anchoring subunit of succinate dehydrogenase (SDH).</text>
</comment>
<evidence type="ECO:0000256" key="3">
    <source>
        <dbReference type="ARBA" id="ARBA00004141"/>
    </source>
</evidence>
<evidence type="ECO:0000256" key="7">
    <source>
        <dbReference type="ARBA" id="ARBA00022448"/>
    </source>
</evidence>
<comment type="caution">
    <text evidence="17">The sequence shown here is derived from an EMBL/GenBank/DDBJ whole genome shotgun (WGS) entry which is preliminary data.</text>
</comment>
<dbReference type="EMBL" id="RCZC01000001">
    <property type="protein sequence ID" value="TPG56068.1"/>
    <property type="molecule type" value="Genomic_DNA"/>
</dbReference>
<dbReference type="InterPro" id="IPR000701">
    <property type="entry name" value="SuccDH_FuR_B_TM-su"/>
</dbReference>
<dbReference type="AlphaFoldDB" id="A0A502G2G1"/>
<keyword evidence="13 16" id="KW-1133">Transmembrane helix</keyword>
<gene>
    <name evidence="17" type="primary">sdhD</name>
    <name evidence="17" type="ORF">EAH76_00350</name>
</gene>
<keyword evidence="12" id="KW-0249">Electron transport</keyword>
<name>A0A502G2G1_9SPHN</name>
<feature type="transmembrane region" description="Helical" evidence="16">
    <location>
        <begin position="99"/>
        <end position="123"/>
    </location>
</feature>
<evidence type="ECO:0000256" key="2">
    <source>
        <dbReference type="ARBA" id="ARBA00004050"/>
    </source>
</evidence>
<comment type="pathway">
    <text evidence="4">Carbohydrate metabolism; tricarboxylic acid cycle.</text>
</comment>
<dbReference type="InterPro" id="IPR014312">
    <property type="entry name" value="Succ_DH_anchor"/>
</dbReference>
<evidence type="ECO:0000256" key="1">
    <source>
        <dbReference type="ARBA" id="ARBA00001971"/>
    </source>
</evidence>
<organism evidence="17 18">
    <name type="scientific">Sphingomonas glacialis</name>
    <dbReference type="NCBI Taxonomy" id="658225"/>
    <lineage>
        <taxon>Bacteria</taxon>
        <taxon>Pseudomonadati</taxon>
        <taxon>Pseudomonadota</taxon>
        <taxon>Alphaproteobacteria</taxon>
        <taxon>Sphingomonadales</taxon>
        <taxon>Sphingomonadaceae</taxon>
        <taxon>Sphingomonas</taxon>
    </lineage>
</organism>
<protein>
    <recommendedName>
        <fullName evidence="6">Succinate dehydrogenase hydrophobic membrane anchor subunit</fullName>
    </recommendedName>
</protein>
<dbReference type="SUPFAM" id="SSF81343">
    <property type="entry name" value="Fumarate reductase respiratory complex transmembrane subunits"/>
    <property type="match status" value="1"/>
</dbReference>
<dbReference type="OrthoDB" id="9809280at2"/>
<feature type="transmembrane region" description="Helical" evidence="16">
    <location>
        <begin position="61"/>
        <end position="79"/>
    </location>
</feature>
<keyword evidence="11" id="KW-0479">Metal-binding</keyword>
<keyword evidence="10 16" id="KW-0812">Transmembrane</keyword>
<dbReference type="GO" id="GO:0046872">
    <property type="term" value="F:metal ion binding"/>
    <property type="evidence" value="ECO:0007669"/>
    <property type="project" value="UniProtKB-KW"/>
</dbReference>
<evidence type="ECO:0000256" key="4">
    <source>
        <dbReference type="ARBA" id="ARBA00005163"/>
    </source>
</evidence>
<dbReference type="Proteomes" id="UP000319931">
    <property type="component" value="Unassembled WGS sequence"/>
</dbReference>
<evidence type="ECO:0000256" key="13">
    <source>
        <dbReference type="ARBA" id="ARBA00022989"/>
    </source>
</evidence>
<dbReference type="InterPro" id="IPR034804">
    <property type="entry name" value="SQR/QFR_C/D"/>
</dbReference>
<keyword evidence="14" id="KW-0408">Iron</keyword>
<comment type="subunit">
    <text evidence="5">Part of an enzyme complex containing four subunits: a flavoprotein, an iron-sulfur protein, plus two membrane-anchoring proteins, SdhC and SdhD.</text>
</comment>
<dbReference type="Pfam" id="PF01127">
    <property type="entry name" value="Sdh_cyt"/>
    <property type="match status" value="1"/>
</dbReference>
<sequence>MGNGTELGRVRGLGSAKEGAHHWWAQRVTAGSNLFLTLWFFVALVRLPAYDFDTVHTWLGSPWAAIPLVLLVLSVFYHFRLGLQVLIEDYQHGASRVALMLLLNFFTFGSGAIALFAILKVAFTATTGVPHV</sequence>
<keyword evidence="18" id="KW-1185">Reference proteome</keyword>
<dbReference type="Gene3D" id="1.20.1300.10">
    <property type="entry name" value="Fumarate reductase/succinate dehydrogenase, transmembrane subunit"/>
    <property type="match status" value="1"/>
</dbReference>
<keyword evidence="15 16" id="KW-0472">Membrane</keyword>
<dbReference type="NCBIfam" id="TIGR02968">
    <property type="entry name" value="succ_dehyd_anc"/>
    <property type="match status" value="1"/>
</dbReference>
<evidence type="ECO:0000256" key="6">
    <source>
        <dbReference type="ARBA" id="ARBA00019425"/>
    </source>
</evidence>
<reference evidence="17 18" key="1">
    <citation type="journal article" date="2019" name="Environ. Microbiol.">
        <title>Species interactions and distinct microbial communities in high Arctic permafrost affected cryosols are associated with the CH4 and CO2 gas fluxes.</title>
        <authorList>
            <person name="Altshuler I."/>
            <person name="Hamel J."/>
            <person name="Turney S."/>
            <person name="Magnuson E."/>
            <person name="Levesque R."/>
            <person name="Greer C."/>
            <person name="Whyte L.G."/>
        </authorList>
    </citation>
    <scope>NUCLEOTIDE SEQUENCE [LARGE SCALE GENOMIC DNA]</scope>
    <source>
        <strain evidence="17 18">E6.1</strain>
    </source>
</reference>
<evidence type="ECO:0000256" key="14">
    <source>
        <dbReference type="ARBA" id="ARBA00023004"/>
    </source>
</evidence>
<comment type="subcellular location">
    <subcellularLocation>
        <location evidence="3">Membrane</location>
        <topology evidence="3">Multi-pass membrane protein</topology>
    </subcellularLocation>
</comment>
<dbReference type="GO" id="GO:0020037">
    <property type="term" value="F:heme binding"/>
    <property type="evidence" value="ECO:0007669"/>
    <property type="project" value="InterPro"/>
</dbReference>
<dbReference type="CDD" id="cd03495">
    <property type="entry name" value="SQR_TypeC_SdhD_like"/>
    <property type="match status" value="1"/>
</dbReference>
<keyword evidence="7" id="KW-0813">Transport</keyword>
<comment type="cofactor">
    <cofactor evidence="1">
        <name>heme</name>
        <dbReference type="ChEBI" id="CHEBI:30413"/>
    </cofactor>
</comment>
<evidence type="ECO:0000313" key="18">
    <source>
        <dbReference type="Proteomes" id="UP000319931"/>
    </source>
</evidence>
<evidence type="ECO:0000256" key="10">
    <source>
        <dbReference type="ARBA" id="ARBA00022692"/>
    </source>
</evidence>
<evidence type="ECO:0000256" key="15">
    <source>
        <dbReference type="ARBA" id="ARBA00023136"/>
    </source>
</evidence>
<dbReference type="RefSeq" id="WP_140846645.1">
    <property type="nucleotide sequence ID" value="NZ_RCZC01000001.1"/>
</dbReference>
<evidence type="ECO:0000256" key="9">
    <source>
        <dbReference type="ARBA" id="ARBA00022617"/>
    </source>
</evidence>
<evidence type="ECO:0000256" key="12">
    <source>
        <dbReference type="ARBA" id="ARBA00022982"/>
    </source>
</evidence>
<keyword evidence="8" id="KW-0816">Tricarboxylic acid cycle</keyword>
<proteinExistence type="predicted"/>
<evidence type="ECO:0000256" key="8">
    <source>
        <dbReference type="ARBA" id="ARBA00022532"/>
    </source>
</evidence>